<dbReference type="AlphaFoldDB" id="A0A1M5AYM2"/>
<gene>
    <name evidence="2" type="ORF">SAMN05444405_107137</name>
</gene>
<dbReference type="PANTHER" id="PTHR37804">
    <property type="entry name" value="CDAA REGULATORY PROTEIN CDAR"/>
    <property type="match status" value="1"/>
</dbReference>
<sequence length="337" mass="38507">MFIERNIKFFYLKIFRRVRSFLLSEKSRKVLIFLFFFFISSGFWLLQTLKNNFEIELAIPVKLKNVPNDAVITAEPISELHIVVKDKGTTLLNYFFGHDFYPISLDFADYQDLGNHVIIPASSIEKRILSQLSSSTKLVSIKPDVVDYFYTMGASKKVPVRLRGKISTGRQYYLTDTVFSPDSVLVYAPQSMLDSIKYVSTHAVLLKEISDTVHTRVQLTAIKGVKFVPSVVNLTLPVDILTEKTLEVPLLGINFPANKSLRTFPSKVKVTFQVGLRRFKSIRPENFVFDISYEELMKIGSEKYKLKLKSVPAGVSYVRIIPNQVDFLIESIPAYGY</sequence>
<dbReference type="STRING" id="1297750.SAMN05444405_107137"/>
<keyword evidence="3" id="KW-1185">Reference proteome</keyword>
<keyword evidence="1" id="KW-1133">Transmembrane helix</keyword>
<evidence type="ECO:0000313" key="2">
    <source>
        <dbReference type="EMBL" id="SHF35310.1"/>
    </source>
</evidence>
<evidence type="ECO:0000256" key="1">
    <source>
        <dbReference type="SAM" id="Phobius"/>
    </source>
</evidence>
<keyword evidence="1" id="KW-0472">Membrane</keyword>
<dbReference type="RefSeq" id="WP_073401183.1">
    <property type="nucleotide sequence ID" value="NZ_FQTV01000007.1"/>
</dbReference>
<accession>A0A1M5AYM2</accession>
<dbReference type="InterPro" id="IPR012505">
    <property type="entry name" value="YbbR"/>
</dbReference>
<dbReference type="Gene3D" id="2.170.120.30">
    <property type="match status" value="1"/>
</dbReference>
<dbReference type="InterPro" id="IPR053154">
    <property type="entry name" value="c-di-AMP_regulator"/>
</dbReference>
<proteinExistence type="predicted"/>
<organism evidence="2 3">
    <name type="scientific">Bacteroides luti</name>
    <dbReference type="NCBI Taxonomy" id="1297750"/>
    <lineage>
        <taxon>Bacteria</taxon>
        <taxon>Pseudomonadati</taxon>
        <taxon>Bacteroidota</taxon>
        <taxon>Bacteroidia</taxon>
        <taxon>Bacteroidales</taxon>
        <taxon>Bacteroidaceae</taxon>
        <taxon>Bacteroides</taxon>
    </lineage>
</organism>
<reference evidence="2 3" key="1">
    <citation type="submission" date="2016-11" db="EMBL/GenBank/DDBJ databases">
        <authorList>
            <person name="Jaros S."/>
            <person name="Januszkiewicz K."/>
            <person name="Wedrychowicz H."/>
        </authorList>
    </citation>
    <scope>NUCLEOTIDE SEQUENCE [LARGE SCALE GENOMIC DNA]</scope>
    <source>
        <strain evidence="2 3">DSM 26991</strain>
    </source>
</reference>
<protein>
    <submittedName>
        <fullName evidence="2">YbbR-like protein</fullName>
    </submittedName>
</protein>
<name>A0A1M5AYM2_9BACE</name>
<feature type="transmembrane region" description="Helical" evidence="1">
    <location>
        <begin position="30"/>
        <end position="46"/>
    </location>
</feature>
<keyword evidence="1" id="KW-0812">Transmembrane</keyword>
<dbReference type="Proteomes" id="UP000184509">
    <property type="component" value="Unassembled WGS sequence"/>
</dbReference>
<dbReference type="EMBL" id="FQTV01000007">
    <property type="protein sequence ID" value="SHF35310.1"/>
    <property type="molecule type" value="Genomic_DNA"/>
</dbReference>
<dbReference type="Gene3D" id="2.170.120.40">
    <property type="entry name" value="YbbR-like domain"/>
    <property type="match status" value="1"/>
</dbReference>
<dbReference type="PANTHER" id="PTHR37804:SF1">
    <property type="entry name" value="CDAA REGULATORY PROTEIN CDAR"/>
    <property type="match status" value="1"/>
</dbReference>
<evidence type="ECO:0000313" key="3">
    <source>
        <dbReference type="Proteomes" id="UP000184509"/>
    </source>
</evidence>
<dbReference type="Pfam" id="PF07949">
    <property type="entry name" value="YbbR"/>
    <property type="match status" value="1"/>
</dbReference>
<dbReference type="OrthoDB" id="1115707at2"/>